<dbReference type="Ensembl" id="ENSSDUT00000016690.1">
    <property type="protein sequence ID" value="ENSSDUP00000016385.1"/>
    <property type="gene ID" value="ENSSDUG00000011976.1"/>
</dbReference>
<feature type="compositionally biased region" description="Basic and acidic residues" evidence="6">
    <location>
        <begin position="503"/>
        <end position="518"/>
    </location>
</feature>
<feature type="region of interest" description="Disordered" evidence="6">
    <location>
        <begin position="1"/>
        <end position="59"/>
    </location>
</feature>
<evidence type="ECO:0000313" key="7">
    <source>
        <dbReference type="Ensembl" id="ENSSDUP00000016385.1"/>
    </source>
</evidence>
<organism evidence="7 8">
    <name type="scientific">Seriola dumerili</name>
    <name type="common">Greater amberjack</name>
    <name type="synonym">Caranx dumerili</name>
    <dbReference type="NCBI Taxonomy" id="41447"/>
    <lineage>
        <taxon>Eukaryota</taxon>
        <taxon>Metazoa</taxon>
        <taxon>Chordata</taxon>
        <taxon>Craniata</taxon>
        <taxon>Vertebrata</taxon>
        <taxon>Euteleostomi</taxon>
        <taxon>Actinopterygii</taxon>
        <taxon>Neopterygii</taxon>
        <taxon>Teleostei</taxon>
        <taxon>Neoteleostei</taxon>
        <taxon>Acanthomorphata</taxon>
        <taxon>Carangaria</taxon>
        <taxon>Carangiformes</taxon>
        <taxon>Carangidae</taxon>
        <taxon>Seriola</taxon>
    </lineage>
</organism>
<feature type="compositionally biased region" description="Basic residues" evidence="6">
    <location>
        <begin position="702"/>
        <end position="713"/>
    </location>
</feature>
<feature type="region of interest" description="Disordered" evidence="6">
    <location>
        <begin position="428"/>
        <end position="447"/>
    </location>
</feature>
<feature type="compositionally biased region" description="Basic and acidic residues" evidence="6">
    <location>
        <begin position="151"/>
        <end position="168"/>
    </location>
</feature>
<dbReference type="Proteomes" id="UP000261420">
    <property type="component" value="Unplaced"/>
</dbReference>
<feature type="compositionally biased region" description="Polar residues" evidence="6">
    <location>
        <begin position="626"/>
        <end position="656"/>
    </location>
</feature>
<dbReference type="STRING" id="41447.ENSSDUP00000016385"/>
<feature type="region of interest" description="Disordered" evidence="6">
    <location>
        <begin position="121"/>
        <end position="170"/>
    </location>
</feature>
<dbReference type="GO" id="GO:0008017">
    <property type="term" value="F:microtubule binding"/>
    <property type="evidence" value="ECO:0007669"/>
    <property type="project" value="TreeGrafter"/>
</dbReference>
<keyword evidence="3 5" id="KW-0175">Coiled coil</keyword>
<proteinExistence type="inferred from homology"/>
<evidence type="ECO:0000256" key="3">
    <source>
        <dbReference type="ARBA" id="ARBA00023054"/>
    </source>
</evidence>
<dbReference type="InterPro" id="IPR051293">
    <property type="entry name" value="MTUS1/CCDC69"/>
</dbReference>
<dbReference type="PANTHER" id="PTHR24200:SF7">
    <property type="entry name" value="MICROTUBULE-ASSOCIATED TUMOR SUPPRESSOR 1"/>
    <property type="match status" value="1"/>
</dbReference>
<feature type="compositionally biased region" description="Low complexity" evidence="6">
    <location>
        <begin position="29"/>
        <end position="52"/>
    </location>
</feature>
<evidence type="ECO:0000256" key="4">
    <source>
        <dbReference type="ARBA" id="ARBA00023242"/>
    </source>
</evidence>
<evidence type="ECO:0000256" key="6">
    <source>
        <dbReference type="SAM" id="MobiDB-lite"/>
    </source>
</evidence>
<keyword evidence="4" id="KW-0539">Nucleus</keyword>
<protein>
    <submittedName>
        <fullName evidence="7">Microtubule associated scaffold protein 1</fullName>
    </submittedName>
</protein>
<sequence>MSNKTFNMSTDQVESTVPLPHRGLKLGLSPESHYSNSSMSPSPDSDSSISNLSDREASSSPDINMLECCLSEGSPVDTPYNTTLPQGDVFCGVSRHMNQTFIATSVNGSVNFWNKNLSQMSNQETGSEKYNTFSKNTEDGSKTPLTSPDSAGRESHLSSRETSRRGSIENDCCSLSSGEMVIRSNSFCLEDQSLLIVSSLEESSISPAAGHPALPAESNLLSNTLPDVCEKSTERVIEEKAGDPCLGVTFTQTDNLELPSEENYMATCNSPVALPSENEGGLLMTFVCEKSSADSGKEAQFPSAEADLLAHFPGAITPEQGKTFVSTLSAMQESDKNIHTSTPVQNIGNKIPSLPSFSESPCTGNASSPGHHPVKQQVVPVTPKQGLVAGLPPSASKVKKMDIKKFPKSDLSNVKSKVVTRTLHQMAVPGPASHHKPPQVNVTSKRTEAHRVATIRISPAKMRSSTAVVSTTTKMVSDTQRQMNTGAANLGVTMIQSCGHTAVDRQGKSRASSLDHHTAANKHASAIQSSSTSSEAEPATSSQVADASGQHAGNQTFCFSSLEKSPHGSGQTDPKPAPKRGMSNKIEVRSGSAIGQDKPPVLKTRPRYSSECSSSSRPPTEKRTTLRISTSFTIPKASQNNHLGQTKPGNQNCFSQSKRDVEAEATKRPAENSARVVNKIFLVGESSKSTAAGASCDESKNRFRGRPSPRRTRGAPLSQPPADGPRPATLSARQRHGTLGRDECRTSKAVVTPQSKQKSITGSQRAQASGDPSLGTASAASIKPQLNGSRPPQTPTRPSLKGPPPTSASRLPHKTSGPSRSLTEANVHSELGEGSWSTQVSGGTAQKQTPFKAVVLKARLISTPGRNTGQTLTTACKNVASTSKGASNSTVSPLKRTGSARLVRLTSSGPVDKNKPKASSRQQHPQPQPSQPNQSHGHPDVVPASVAKGERKDQAIQQLRDLLAASNCRFEAFTVVLQQTLTERDEATRQCRELSQELVNLRGDLVCSIHSSERLEKEKEELRVALEDALQKLQEQHQNDVAELEQRLQAFYQAEWDKVHLTYQEEADKCKTLMQQQMGELKANHEAIKLELQSSHTEQLQCVKQQYEMSLEELRKVHNQELQSVDKTLKDAEAALSGQIQELTVENSALIEKLTAEENKRRELAEKSQKDSHTLYLEQELDSLKVVLDIKNKQLHQQEKKLMEIDKLTEKNVKLDENLKKVQQENEDLKARMERHAALSRQLSTEQAMLQESLQKESKVNKRLSMENEELLWKLHNGDLSSPRKVSPSSTSPSHSFSFQSPRNSGVFSSPPVSPR</sequence>
<feature type="coiled-coil region" evidence="5">
    <location>
        <begin position="1097"/>
        <end position="1246"/>
    </location>
</feature>
<feature type="region of interest" description="Disordered" evidence="6">
    <location>
        <begin position="1277"/>
        <end position="1316"/>
    </location>
</feature>
<dbReference type="GeneTree" id="ENSGT00950000183026"/>
<accession>A0A3B4UFB1</accession>
<feature type="compositionally biased region" description="Polar residues" evidence="6">
    <location>
        <begin position="551"/>
        <end position="572"/>
    </location>
</feature>
<dbReference type="GO" id="GO:0005737">
    <property type="term" value="C:cytoplasm"/>
    <property type="evidence" value="ECO:0007669"/>
    <property type="project" value="TreeGrafter"/>
</dbReference>
<evidence type="ECO:0000256" key="1">
    <source>
        <dbReference type="ARBA" id="ARBA00004123"/>
    </source>
</evidence>
<reference evidence="7" key="2">
    <citation type="submission" date="2025-09" db="UniProtKB">
        <authorList>
            <consortium name="Ensembl"/>
        </authorList>
    </citation>
    <scope>IDENTIFICATION</scope>
</reference>
<gene>
    <name evidence="7" type="primary">MTUS1</name>
</gene>
<feature type="compositionally biased region" description="Low complexity" evidence="6">
    <location>
        <begin position="919"/>
        <end position="936"/>
    </location>
</feature>
<keyword evidence="8" id="KW-1185">Reference proteome</keyword>
<feature type="coiled-coil region" evidence="5">
    <location>
        <begin position="977"/>
        <end position="1054"/>
    </location>
</feature>
<comment type="subcellular location">
    <subcellularLocation>
        <location evidence="1">Nucleus</location>
    </subcellularLocation>
</comment>
<feature type="region of interest" description="Disordered" evidence="6">
    <location>
        <begin position="503"/>
        <end position="671"/>
    </location>
</feature>
<feature type="compositionally biased region" description="Low complexity" evidence="6">
    <location>
        <begin position="1281"/>
        <end position="1302"/>
    </location>
</feature>
<dbReference type="PANTHER" id="PTHR24200">
    <property type="entry name" value="TOUCAN, ISOFORM A"/>
    <property type="match status" value="1"/>
</dbReference>
<feature type="compositionally biased region" description="Low complexity" evidence="6">
    <location>
        <begin position="524"/>
        <end position="543"/>
    </location>
</feature>
<evidence type="ECO:0000313" key="8">
    <source>
        <dbReference type="Proteomes" id="UP000261420"/>
    </source>
</evidence>
<evidence type="ECO:0000256" key="2">
    <source>
        <dbReference type="ARBA" id="ARBA00007585"/>
    </source>
</evidence>
<feature type="compositionally biased region" description="Basic and acidic residues" evidence="6">
    <location>
        <begin position="657"/>
        <end position="670"/>
    </location>
</feature>
<feature type="region of interest" description="Disordered" evidence="6">
    <location>
        <begin position="880"/>
        <end position="943"/>
    </location>
</feature>
<feature type="compositionally biased region" description="Polar residues" evidence="6">
    <location>
        <begin position="775"/>
        <end position="791"/>
    </location>
</feature>
<comment type="similarity">
    <text evidence="2">Belongs to the MTUS1 family.</text>
</comment>
<dbReference type="OMA" id="ENTGHPC"/>
<feature type="compositionally biased region" description="Polar residues" evidence="6">
    <location>
        <begin position="752"/>
        <end position="767"/>
    </location>
</feature>
<evidence type="ECO:0000256" key="5">
    <source>
        <dbReference type="SAM" id="Coils"/>
    </source>
</evidence>
<feature type="compositionally biased region" description="Low complexity" evidence="6">
    <location>
        <begin position="607"/>
        <end position="618"/>
    </location>
</feature>
<feature type="compositionally biased region" description="Polar residues" evidence="6">
    <location>
        <begin position="1"/>
        <end position="15"/>
    </location>
</feature>
<feature type="compositionally biased region" description="Polar residues" evidence="6">
    <location>
        <begin position="880"/>
        <end position="892"/>
    </location>
</feature>
<feature type="region of interest" description="Disordered" evidence="6">
    <location>
        <begin position="688"/>
        <end position="821"/>
    </location>
</feature>
<name>A0A3B4UFB1_SERDU</name>
<dbReference type="GO" id="GO:0005634">
    <property type="term" value="C:nucleus"/>
    <property type="evidence" value="ECO:0007669"/>
    <property type="project" value="UniProtKB-SubCell"/>
</dbReference>
<feature type="compositionally biased region" description="Polar residues" evidence="6">
    <location>
        <begin position="121"/>
        <end position="135"/>
    </location>
</feature>
<reference evidence="7" key="1">
    <citation type="submission" date="2025-08" db="UniProtKB">
        <authorList>
            <consortium name="Ensembl"/>
        </authorList>
    </citation>
    <scope>IDENTIFICATION</scope>
</reference>